<dbReference type="EMBL" id="JAGFMF010011614">
    <property type="protein sequence ID" value="KAG8519281.1"/>
    <property type="molecule type" value="Genomic_DNA"/>
</dbReference>
<dbReference type="PANTHER" id="PTHR15692">
    <property type="entry name" value="MASTERMIND-LIKE"/>
    <property type="match status" value="1"/>
</dbReference>
<comment type="caution">
    <text evidence="2">The sequence shown here is derived from an EMBL/GenBank/DDBJ whole genome shotgun (WGS) entry which is preliminary data.</text>
</comment>
<evidence type="ECO:0000313" key="3">
    <source>
        <dbReference type="Proteomes" id="UP000700334"/>
    </source>
</evidence>
<dbReference type="OrthoDB" id="9908492at2759"/>
<feature type="compositionally biased region" description="Polar residues" evidence="1">
    <location>
        <begin position="105"/>
        <end position="119"/>
    </location>
</feature>
<dbReference type="GO" id="GO:0003713">
    <property type="term" value="F:transcription coactivator activity"/>
    <property type="evidence" value="ECO:0007669"/>
    <property type="project" value="InterPro"/>
</dbReference>
<feature type="compositionally biased region" description="Polar residues" evidence="1">
    <location>
        <begin position="47"/>
        <end position="56"/>
    </location>
</feature>
<proteinExistence type="predicted"/>
<protein>
    <submittedName>
        <fullName evidence="2">Mastermind-like protein 2</fullName>
    </submittedName>
</protein>
<feature type="region of interest" description="Disordered" evidence="1">
    <location>
        <begin position="39"/>
        <end position="133"/>
    </location>
</feature>
<evidence type="ECO:0000313" key="2">
    <source>
        <dbReference type="EMBL" id="KAG8519281.1"/>
    </source>
</evidence>
<feature type="compositionally biased region" description="Polar residues" evidence="1">
    <location>
        <begin position="260"/>
        <end position="270"/>
    </location>
</feature>
<gene>
    <name evidence="2" type="ORF">J0S82_006107</name>
</gene>
<dbReference type="PANTHER" id="PTHR15692:SF9">
    <property type="entry name" value="MASTERMIND-LIKE PROTEIN 2"/>
    <property type="match status" value="1"/>
</dbReference>
<feature type="region of interest" description="Disordered" evidence="1">
    <location>
        <begin position="160"/>
        <end position="245"/>
    </location>
</feature>
<reference evidence="2" key="1">
    <citation type="journal article" date="2021" name="Evol. Appl.">
        <title>The genome of the Pyrenean desman and the effects of bottlenecks and inbreeding on the genomic landscape of an endangered species.</title>
        <authorList>
            <person name="Escoda L."/>
            <person name="Castresana J."/>
        </authorList>
    </citation>
    <scope>NUCLEOTIDE SEQUENCE</scope>
    <source>
        <strain evidence="2">IBE-C5619</strain>
    </source>
</reference>
<accession>A0A8J6AD35</accession>
<name>A0A8J6AD35_GALPY</name>
<dbReference type="Proteomes" id="UP000700334">
    <property type="component" value="Unassembled WGS sequence"/>
</dbReference>
<dbReference type="AlphaFoldDB" id="A0A8J6AD35"/>
<dbReference type="GO" id="GO:0005654">
    <property type="term" value="C:nucleoplasm"/>
    <property type="evidence" value="ECO:0007669"/>
    <property type="project" value="TreeGrafter"/>
</dbReference>
<dbReference type="GO" id="GO:0007221">
    <property type="term" value="P:positive regulation of transcription of Notch receptor target"/>
    <property type="evidence" value="ECO:0007669"/>
    <property type="project" value="InterPro"/>
</dbReference>
<feature type="compositionally biased region" description="Low complexity" evidence="1">
    <location>
        <begin position="212"/>
        <end position="232"/>
    </location>
</feature>
<dbReference type="InterPro" id="IPR046369">
    <property type="entry name" value="MAML1-3"/>
</dbReference>
<evidence type="ECO:0000256" key="1">
    <source>
        <dbReference type="SAM" id="MobiDB-lite"/>
    </source>
</evidence>
<feature type="region of interest" description="Disordered" evidence="1">
    <location>
        <begin position="260"/>
        <end position="281"/>
    </location>
</feature>
<organism evidence="2 3">
    <name type="scientific">Galemys pyrenaicus</name>
    <name type="common">Iberian desman</name>
    <name type="synonym">Pyrenean desman</name>
    <dbReference type="NCBI Taxonomy" id="202257"/>
    <lineage>
        <taxon>Eukaryota</taxon>
        <taxon>Metazoa</taxon>
        <taxon>Chordata</taxon>
        <taxon>Craniata</taxon>
        <taxon>Vertebrata</taxon>
        <taxon>Euteleostomi</taxon>
        <taxon>Mammalia</taxon>
        <taxon>Eutheria</taxon>
        <taxon>Laurasiatheria</taxon>
        <taxon>Eulipotyphla</taxon>
        <taxon>Talpidae</taxon>
        <taxon>Galemys</taxon>
    </lineage>
</organism>
<sequence>MLWLRPDPSCRALASGGGSADKLASTLANLSFLAGGSSAASLQSSQTLPNPVSTHSILPPSPSLLSAPHGSRGPAPAPHVGLFGGLPCGQPGAYSAPAGMGPAPQQRSPGQPLANQSSALVPRPPALGPGASTATFAAGAAQQLRPTLAHGLASLPAPRAPSIMATPSTSAPGWVSQEAAAKQQDALKPAAGRFPTGAPAAYTPRQPPQPQPAASLQFPQRPAAPPNASAPALQMRPGTQLSQTADGQALGPQLLASVGQSGAGLSQARTGLSQPPPGLPPGSFPFPGLGSRALQGADHGGDLAFDFLGHEADALGPALSSDADFIDSLLKAEPGSDDWMKDINLDEILGSGS</sequence>
<keyword evidence="3" id="KW-1185">Reference proteome</keyword>